<name>A0A1C4WW87_9ACTN</name>
<evidence type="ECO:0000259" key="7">
    <source>
        <dbReference type="PROSITE" id="PS51898"/>
    </source>
</evidence>
<evidence type="ECO:0000256" key="6">
    <source>
        <dbReference type="SAM" id="MobiDB-lite"/>
    </source>
</evidence>
<dbReference type="GO" id="GO:0003677">
    <property type="term" value="F:DNA binding"/>
    <property type="evidence" value="ECO:0007669"/>
    <property type="project" value="UniProtKB-UniRule"/>
</dbReference>
<sequence>MWVEKNGHTFRIRDLVAGKKLTVAAGYTTKTAAKKAMTVLEADKLRGDYVDPRGGKTKLADWVAIWWPTHQIKLKPTSVKSEGARIRNHVLPLLGDYELGELDPLVIKAWVAQLLAGDEELNRDPLAPKSIRNAHGLLYAIMQEAVHQKLIRANPCQRTGLPRIPHKEMRFLTEVEVARLVGEMPTYWQPIVLLLAATGMRWAEVCGLMVKHVDVLARTLRVEQALHELSAASPLVLTEPKTERSRRTLTYPPEVADVLARLVAARGREEYVFTEPDGKSAVRYRRFWRLYVKHAARAGLEGLRIHDLRHTHAAHLIAGKVPLTGVQRRLGHSSITVTSDLYGHLLPVVDEDITKATSLLLSMIDFRGIVGETVGEQRPATDSAGRQLPAPAMSRAA</sequence>
<evidence type="ECO:0000313" key="9">
    <source>
        <dbReference type="EMBL" id="SCF00450.1"/>
    </source>
</evidence>
<dbReference type="GO" id="GO:0015074">
    <property type="term" value="P:DNA integration"/>
    <property type="evidence" value="ECO:0007669"/>
    <property type="project" value="UniProtKB-KW"/>
</dbReference>
<dbReference type="InterPro" id="IPR044068">
    <property type="entry name" value="CB"/>
</dbReference>
<dbReference type="Proteomes" id="UP000183585">
    <property type="component" value="Unassembled WGS sequence"/>
</dbReference>
<dbReference type="PROSITE" id="PS51898">
    <property type="entry name" value="TYR_RECOMBINASE"/>
    <property type="match status" value="1"/>
</dbReference>
<dbReference type="Pfam" id="PF00589">
    <property type="entry name" value="Phage_integrase"/>
    <property type="match status" value="1"/>
</dbReference>
<dbReference type="InterPro" id="IPR050090">
    <property type="entry name" value="Tyrosine_recombinase_XerCD"/>
</dbReference>
<dbReference type="PROSITE" id="PS51900">
    <property type="entry name" value="CB"/>
    <property type="match status" value="1"/>
</dbReference>
<evidence type="ECO:0000259" key="8">
    <source>
        <dbReference type="PROSITE" id="PS51900"/>
    </source>
</evidence>
<comment type="similarity">
    <text evidence="1">Belongs to the 'phage' integrase family.</text>
</comment>
<dbReference type="CDD" id="cd01189">
    <property type="entry name" value="INT_ICEBs1_C_like"/>
    <property type="match status" value="1"/>
</dbReference>
<dbReference type="RefSeq" id="WP_074474137.1">
    <property type="nucleotide sequence ID" value="NZ_FMCT01000004.1"/>
</dbReference>
<keyword evidence="2" id="KW-0229">DNA integration</keyword>
<organism evidence="9 10">
    <name type="scientific">Micromonospora carbonacea</name>
    <dbReference type="NCBI Taxonomy" id="47853"/>
    <lineage>
        <taxon>Bacteria</taxon>
        <taxon>Bacillati</taxon>
        <taxon>Actinomycetota</taxon>
        <taxon>Actinomycetes</taxon>
        <taxon>Micromonosporales</taxon>
        <taxon>Micromonosporaceae</taxon>
        <taxon>Micromonospora</taxon>
    </lineage>
</organism>
<dbReference type="GO" id="GO:0006310">
    <property type="term" value="P:DNA recombination"/>
    <property type="evidence" value="ECO:0007669"/>
    <property type="project" value="UniProtKB-KW"/>
</dbReference>
<reference evidence="10" key="1">
    <citation type="submission" date="2016-06" db="EMBL/GenBank/DDBJ databases">
        <authorList>
            <person name="Varghese N."/>
            <person name="Submissions Spin"/>
        </authorList>
    </citation>
    <scope>NUCLEOTIDE SEQUENCE [LARGE SCALE GENOMIC DNA]</scope>
    <source>
        <strain evidence="10">DSM 43168</strain>
    </source>
</reference>
<keyword evidence="3 5" id="KW-0238">DNA-binding</keyword>
<dbReference type="SUPFAM" id="SSF56349">
    <property type="entry name" value="DNA breaking-rejoining enzymes"/>
    <property type="match status" value="1"/>
</dbReference>
<dbReference type="Gene3D" id="1.10.443.10">
    <property type="entry name" value="Intergrase catalytic core"/>
    <property type="match status" value="1"/>
</dbReference>
<proteinExistence type="inferred from homology"/>
<gene>
    <name evidence="9" type="ORF">GA0070563_10473</name>
</gene>
<evidence type="ECO:0000256" key="3">
    <source>
        <dbReference type="ARBA" id="ARBA00023125"/>
    </source>
</evidence>
<evidence type="ECO:0000256" key="4">
    <source>
        <dbReference type="ARBA" id="ARBA00023172"/>
    </source>
</evidence>
<dbReference type="InterPro" id="IPR002104">
    <property type="entry name" value="Integrase_catalytic"/>
</dbReference>
<dbReference type="InterPro" id="IPR004107">
    <property type="entry name" value="Integrase_SAM-like_N"/>
</dbReference>
<feature type="domain" description="Tyr recombinase" evidence="7">
    <location>
        <begin position="167"/>
        <end position="358"/>
    </location>
</feature>
<evidence type="ECO:0000313" key="10">
    <source>
        <dbReference type="Proteomes" id="UP000183585"/>
    </source>
</evidence>
<accession>A0A1C4WW87</accession>
<dbReference type="PANTHER" id="PTHR30349:SF64">
    <property type="entry name" value="PROPHAGE INTEGRASE INTD-RELATED"/>
    <property type="match status" value="1"/>
</dbReference>
<keyword evidence="10" id="KW-1185">Reference proteome</keyword>
<protein>
    <submittedName>
        <fullName evidence="9">Site-specific recombinase XerD</fullName>
    </submittedName>
</protein>
<feature type="domain" description="Core-binding (CB)" evidence="8">
    <location>
        <begin position="57"/>
        <end position="146"/>
    </location>
</feature>
<evidence type="ECO:0000256" key="2">
    <source>
        <dbReference type="ARBA" id="ARBA00022908"/>
    </source>
</evidence>
<dbReference type="Pfam" id="PF14659">
    <property type="entry name" value="Phage_int_SAM_3"/>
    <property type="match status" value="1"/>
</dbReference>
<dbReference type="Gene3D" id="1.10.150.130">
    <property type="match status" value="1"/>
</dbReference>
<dbReference type="InterPro" id="IPR011010">
    <property type="entry name" value="DNA_brk_join_enz"/>
</dbReference>
<evidence type="ECO:0000256" key="1">
    <source>
        <dbReference type="ARBA" id="ARBA00008857"/>
    </source>
</evidence>
<keyword evidence="4" id="KW-0233">DNA recombination</keyword>
<feature type="region of interest" description="Disordered" evidence="6">
    <location>
        <begin position="377"/>
        <end position="397"/>
    </location>
</feature>
<evidence type="ECO:0000256" key="5">
    <source>
        <dbReference type="PROSITE-ProRule" id="PRU01248"/>
    </source>
</evidence>
<dbReference type="EMBL" id="FMCT01000004">
    <property type="protein sequence ID" value="SCF00450.1"/>
    <property type="molecule type" value="Genomic_DNA"/>
</dbReference>
<dbReference type="InterPro" id="IPR010998">
    <property type="entry name" value="Integrase_recombinase_N"/>
</dbReference>
<dbReference type="InterPro" id="IPR013762">
    <property type="entry name" value="Integrase-like_cat_sf"/>
</dbReference>
<dbReference type="AlphaFoldDB" id="A0A1C4WW87"/>
<dbReference type="PANTHER" id="PTHR30349">
    <property type="entry name" value="PHAGE INTEGRASE-RELATED"/>
    <property type="match status" value="1"/>
</dbReference>